<dbReference type="InterPro" id="IPR036938">
    <property type="entry name" value="PAP2/HPO_sf"/>
</dbReference>
<proteinExistence type="predicted"/>
<dbReference type="EMBL" id="AP026801">
    <property type="protein sequence ID" value="BDR55621.1"/>
    <property type="molecule type" value="Genomic_DNA"/>
</dbReference>
<evidence type="ECO:0000313" key="4">
    <source>
        <dbReference type="Proteomes" id="UP001321804"/>
    </source>
</evidence>
<feature type="domain" description="Phosphatidic acid phosphatase type 2/haloperoxidase" evidence="2">
    <location>
        <begin position="54"/>
        <end position="162"/>
    </location>
</feature>
<feature type="transmembrane region" description="Helical" evidence="1">
    <location>
        <begin position="123"/>
        <end position="141"/>
    </location>
</feature>
<keyword evidence="1" id="KW-0472">Membrane</keyword>
<dbReference type="InterPro" id="IPR000326">
    <property type="entry name" value="PAP2/HPO"/>
</dbReference>
<dbReference type="PANTHER" id="PTHR14969:SF13">
    <property type="entry name" value="AT30094P"/>
    <property type="match status" value="1"/>
</dbReference>
<feature type="transmembrane region" description="Helical" evidence="1">
    <location>
        <begin position="53"/>
        <end position="74"/>
    </location>
</feature>
<reference evidence="3 4" key="1">
    <citation type="journal article" date="2023" name="Microbiol. Spectr.">
        <title>Symbiosis of Carpenter Bees with Uncharacterized Lactic Acid Bacteria Showing NAD Auxotrophy.</title>
        <authorList>
            <person name="Kawasaki S."/>
            <person name="Ozawa K."/>
            <person name="Mori T."/>
            <person name="Yamamoto A."/>
            <person name="Ito M."/>
            <person name="Ohkuma M."/>
            <person name="Sakamoto M."/>
            <person name="Matsutani M."/>
        </authorList>
    </citation>
    <scope>NUCLEOTIDE SEQUENCE [LARGE SCALE GENOMIC DNA]</scope>
    <source>
        <strain evidence="3 4">KimC2</strain>
    </source>
</reference>
<evidence type="ECO:0000259" key="2">
    <source>
        <dbReference type="SMART" id="SM00014"/>
    </source>
</evidence>
<evidence type="ECO:0000256" key="1">
    <source>
        <dbReference type="SAM" id="Phobius"/>
    </source>
</evidence>
<sequence length="172" mass="20193">MDQAIQNFVRPFISPAKTQVISELTKLASPKVTVVWVFLIFIFFLYQRKIRNGIGVIVIFSGGGILLSIIKQVIARQRPFERMVPEGTYSFPSGHTFGSLLLLFTFFYLIVPYFNKLKPLIQITMTIFFLFIIFSRVYLFVHFPTDILGGIFYASFWWYLCSYFAAKYRFWQ</sequence>
<dbReference type="Proteomes" id="UP001321804">
    <property type="component" value="Chromosome"/>
</dbReference>
<dbReference type="SMART" id="SM00014">
    <property type="entry name" value="acidPPc"/>
    <property type="match status" value="1"/>
</dbReference>
<keyword evidence="4" id="KW-1185">Reference proteome</keyword>
<accession>A0AAU9DBS1</accession>
<gene>
    <name evidence="3" type="primary">pgpB</name>
    <name evidence="3" type="ORF">KIMC2_01830</name>
</gene>
<keyword evidence="1" id="KW-1133">Transmembrane helix</keyword>
<dbReference type="SUPFAM" id="SSF48317">
    <property type="entry name" value="Acid phosphatase/Vanadium-dependent haloperoxidase"/>
    <property type="match status" value="1"/>
</dbReference>
<dbReference type="KEGG" id="xak:KIMC2_01830"/>
<protein>
    <submittedName>
        <fullName evidence="3">Phosphatidylglycerophosphatase B</fullName>
    </submittedName>
</protein>
<dbReference type="CDD" id="cd03392">
    <property type="entry name" value="PAP2_like_2"/>
    <property type="match status" value="1"/>
</dbReference>
<feature type="transmembrane region" description="Helical" evidence="1">
    <location>
        <begin position="27"/>
        <end position="46"/>
    </location>
</feature>
<dbReference type="PANTHER" id="PTHR14969">
    <property type="entry name" value="SPHINGOSINE-1-PHOSPHATE PHOSPHOHYDROLASE"/>
    <property type="match status" value="1"/>
</dbReference>
<evidence type="ECO:0000313" key="3">
    <source>
        <dbReference type="EMBL" id="BDR55621.1"/>
    </source>
</evidence>
<dbReference type="Gene3D" id="1.20.144.10">
    <property type="entry name" value="Phosphatidic acid phosphatase type 2/haloperoxidase"/>
    <property type="match status" value="2"/>
</dbReference>
<organism evidence="3 4">
    <name type="scientific">Xylocopilactobacillus apis</name>
    <dbReference type="NCBI Taxonomy" id="2932183"/>
    <lineage>
        <taxon>Bacteria</taxon>
        <taxon>Bacillati</taxon>
        <taxon>Bacillota</taxon>
        <taxon>Bacilli</taxon>
        <taxon>Lactobacillales</taxon>
        <taxon>Lactobacillaceae</taxon>
        <taxon>Xylocopilactobacillus</taxon>
    </lineage>
</organism>
<name>A0AAU9DBS1_9LACO</name>
<keyword evidence="1" id="KW-0812">Transmembrane</keyword>
<feature type="transmembrane region" description="Helical" evidence="1">
    <location>
        <begin position="147"/>
        <end position="166"/>
    </location>
</feature>
<feature type="transmembrane region" description="Helical" evidence="1">
    <location>
        <begin position="94"/>
        <end position="111"/>
    </location>
</feature>
<dbReference type="AlphaFoldDB" id="A0AAU9DBS1"/>
<dbReference type="Pfam" id="PF01569">
    <property type="entry name" value="PAP2"/>
    <property type="match status" value="1"/>
</dbReference>